<dbReference type="Ensembl" id="ENSCCRT00000089145.2">
    <property type="protein sequence ID" value="ENSCCRP00000082147.2"/>
    <property type="gene ID" value="ENSCCRG00000044669.2"/>
</dbReference>
<sequence length="699" mass="79762">MVELICAPKISHNDIGYLKFLTQEYVSVRSSLFPYESLKAKHHYLLHYADLILHFGPLIRLWTLRFESKHSYFKNCARKLHNFLHLCKTLAERHQMLQSYLACGQLFPPKIQSVSETHIHNTQLYNTKIQTAIRAANCVTQSTSEVSGVVYKGTKYTNGLVVIQQEIKRVLPELDVNKLQDVVNHLCFVVGVQKTQDLALVEVTDLQDFLFPIQCRKLLMDFKQKEVRQKIGQVDEMPIEITFTPLPPHDSLSEQPSTSYTPSNSDWLSMFQIPWERMPAALLHAASNKEKAPLGPRREFVRNVVTAMRELCPNPNLADCGEVAKQIFSKHSLTFGDFSEEGEQLGKGYSSLQRQLKTRVEHVNRDNVAHRIRQPKKNTAEQELNSCTVKKVRCKVDSYGCINWQPTSMPDGETTESLEMKRKVVLEKFQSGGPHSTELSDVDNLMQETYIYQRQMINSCPPPAISDIEVEWPYLFTKRGLCNHFEILTGIDISSRLSECLIGKSNRIVNYFQKQTLKWNAEVQALLKEIEATPATNNKTAISAILLTMKYFKEKENSLFILVDETSTKMSIETEQTLPATPRIIMLGDKLLTSSKWMVSIEGKVTHCIEEKLDFAAALSALFGCFYVFNIEYQESASATLELIQRFFVRINPEGTKCAAKSGTSRKTGSTVKRKVQNVNPHVHTFLQSLTEFEWKTSN</sequence>
<reference evidence="1" key="2">
    <citation type="submission" date="2025-09" db="UniProtKB">
        <authorList>
            <consortium name="Ensembl"/>
        </authorList>
    </citation>
    <scope>IDENTIFICATION</scope>
</reference>
<dbReference type="PANTHER" id="PTHR31025:SF30">
    <property type="entry name" value="SI:DKEY-15H8.17"/>
    <property type="match status" value="1"/>
</dbReference>
<accession>A0A8C1EUX7</accession>
<evidence type="ECO:0000313" key="2">
    <source>
        <dbReference type="Proteomes" id="UP001108240"/>
    </source>
</evidence>
<keyword evidence="2" id="KW-1185">Reference proteome</keyword>
<dbReference type="AlphaFoldDB" id="A0A8C1EUX7"/>
<dbReference type="PANTHER" id="PTHR31025">
    <property type="entry name" value="SI:CH211-196P9.1-RELATED"/>
    <property type="match status" value="1"/>
</dbReference>
<dbReference type="GeneTree" id="ENSGT00940000163828"/>
<proteinExistence type="predicted"/>
<reference evidence="1" key="1">
    <citation type="submission" date="2025-08" db="UniProtKB">
        <authorList>
            <consortium name="Ensembl"/>
        </authorList>
    </citation>
    <scope>IDENTIFICATION</scope>
</reference>
<name>A0A8C1EUX7_CYPCA</name>
<evidence type="ECO:0000313" key="1">
    <source>
        <dbReference type="Ensembl" id="ENSCCRP00000082147.2"/>
    </source>
</evidence>
<organism evidence="1 2">
    <name type="scientific">Cyprinus carpio carpio</name>
    <dbReference type="NCBI Taxonomy" id="630221"/>
    <lineage>
        <taxon>Eukaryota</taxon>
        <taxon>Metazoa</taxon>
        <taxon>Chordata</taxon>
        <taxon>Craniata</taxon>
        <taxon>Vertebrata</taxon>
        <taxon>Euteleostomi</taxon>
        <taxon>Actinopterygii</taxon>
        <taxon>Neopterygii</taxon>
        <taxon>Teleostei</taxon>
        <taxon>Ostariophysi</taxon>
        <taxon>Cypriniformes</taxon>
        <taxon>Cyprinidae</taxon>
        <taxon>Cyprininae</taxon>
        <taxon>Cyprinus</taxon>
    </lineage>
</organism>
<protein>
    <submittedName>
        <fullName evidence="1">Uncharacterized protein</fullName>
    </submittedName>
</protein>
<dbReference type="Proteomes" id="UP001108240">
    <property type="component" value="Unplaced"/>
</dbReference>